<accession>A0A8S1VHH1</accession>
<gene>
    <name evidence="8" type="ORF">POCTA_138.1.T0680235</name>
</gene>
<keyword evidence="4" id="KW-1015">Disulfide bond</keyword>
<dbReference type="InterPro" id="IPR000560">
    <property type="entry name" value="His_Pase_clade-2"/>
</dbReference>
<dbReference type="AlphaFoldDB" id="A0A8S1VHH1"/>
<dbReference type="CDD" id="cd07061">
    <property type="entry name" value="HP_HAP_like"/>
    <property type="match status" value="1"/>
</dbReference>
<dbReference type="OrthoDB" id="299201at2759"/>
<protein>
    <recommendedName>
        <fullName evidence="10">Histidine acid phosphatase family protein</fullName>
    </recommendedName>
</protein>
<evidence type="ECO:0000256" key="7">
    <source>
        <dbReference type="SAM" id="SignalP"/>
    </source>
</evidence>
<comment type="caution">
    <text evidence="8">The sequence shown here is derived from an EMBL/GenBank/DDBJ whole genome shotgun (WGS) entry which is preliminary data.</text>
</comment>
<evidence type="ECO:0000256" key="6">
    <source>
        <dbReference type="SAM" id="Phobius"/>
    </source>
</evidence>
<feature type="chain" id="PRO_5035908883" description="Histidine acid phosphatase family protein" evidence="7">
    <location>
        <begin position="17"/>
        <end position="430"/>
    </location>
</feature>
<keyword evidence="3" id="KW-0378">Hydrolase</keyword>
<dbReference type="PANTHER" id="PTHR11567:SF211">
    <property type="entry name" value="PROSTATIC ACID PHOSPHATASE"/>
    <property type="match status" value="1"/>
</dbReference>
<organism evidence="8 9">
    <name type="scientific">Paramecium octaurelia</name>
    <dbReference type="NCBI Taxonomy" id="43137"/>
    <lineage>
        <taxon>Eukaryota</taxon>
        <taxon>Sar</taxon>
        <taxon>Alveolata</taxon>
        <taxon>Ciliophora</taxon>
        <taxon>Intramacronucleata</taxon>
        <taxon>Oligohymenophorea</taxon>
        <taxon>Peniculida</taxon>
        <taxon>Parameciidae</taxon>
        <taxon>Paramecium</taxon>
    </lineage>
</organism>
<evidence type="ECO:0000313" key="8">
    <source>
        <dbReference type="EMBL" id="CAD8177308.1"/>
    </source>
</evidence>
<dbReference type="PANTHER" id="PTHR11567">
    <property type="entry name" value="ACID PHOSPHATASE-RELATED"/>
    <property type="match status" value="1"/>
</dbReference>
<evidence type="ECO:0008006" key="10">
    <source>
        <dbReference type="Google" id="ProtNLM"/>
    </source>
</evidence>
<comment type="catalytic activity">
    <reaction evidence="1">
        <text>a phosphate monoester + H2O = an alcohol + phosphate</text>
        <dbReference type="Rhea" id="RHEA:15017"/>
        <dbReference type="ChEBI" id="CHEBI:15377"/>
        <dbReference type="ChEBI" id="CHEBI:30879"/>
        <dbReference type="ChEBI" id="CHEBI:43474"/>
        <dbReference type="ChEBI" id="CHEBI:67140"/>
        <dbReference type="EC" id="3.1.3.2"/>
    </reaction>
</comment>
<dbReference type="EMBL" id="CAJJDP010000067">
    <property type="protein sequence ID" value="CAD8177308.1"/>
    <property type="molecule type" value="Genomic_DNA"/>
</dbReference>
<evidence type="ECO:0000256" key="1">
    <source>
        <dbReference type="ARBA" id="ARBA00000032"/>
    </source>
</evidence>
<proteinExistence type="predicted"/>
<feature type="transmembrane region" description="Helical" evidence="6">
    <location>
        <begin position="398"/>
        <end position="418"/>
    </location>
</feature>
<evidence type="ECO:0000256" key="5">
    <source>
        <dbReference type="ARBA" id="ARBA00023180"/>
    </source>
</evidence>
<evidence type="ECO:0000256" key="4">
    <source>
        <dbReference type="ARBA" id="ARBA00023157"/>
    </source>
</evidence>
<dbReference type="InterPro" id="IPR050645">
    <property type="entry name" value="Histidine_acid_phosphatase"/>
</dbReference>
<feature type="signal peptide" evidence="7">
    <location>
        <begin position="1"/>
        <end position="16"/>
    </location>
</feature>
<reference evidence="8" key="1">
    <citation type="submission" date="2021-01" db="EMBL/GenBank/DDBJ databases">
        <authorList>
            <consortium name="Genoscope - CEA"/>
            <person name="William W."/>
        </authorList>
    </citation>
    <scope>NUCLEOTIDE SEQUENCE</scope>
</reference>
<evidence type="ECO:0000256" key="2">
    <source>
        <dbReference type="ARBA" id="ARBA00022729"/>
    </source>
</evidence>
<dbReference type="Proteomes" id="UP000683925">
    <property type="component" value="Unassembled WGS sequence"/>
</dbReference>
<name>A0A8S1VHH1_PAROT</name>
<keyword evidence="5" id="KW-0325">Glycoprotein</keyword>
<dbReference type="Pfam" id="PF00328">
    <property type="entry name" value="His_Phos_2"/>
    <property type="match status" value="1"/>
</dbReference>
<keyword evidence="6" id="KW-0472">Membrane</keyword>
<evidence type="ECO:0000313" key="9">
    <source>
        <dbReference type="Proteomes" id="UP000683925"/>
    </source>
</evidence>
<dbReference type="OMA" id="WRNDAAN"/>
<keyword evidence="2 7" id="KW-0732">Signal</keyword>
<keyword evidence="6" id="KW-1133">Transmembrane helix</keyword>
<keyword evidence="6" id="KW-0812">Transmembrane</keyword>
<sequence length="430" mass="49778">MKQLVFLLISFIFAQDDLVYVQAVWRHGARNYYHCNWNCIKDQPRGDEAILTPTGMRQQYILGKWIRQRYIIEYQFLSSKFNENEIYIESSDENRTLTSAYCNLQGMYPEGPSIPHFKKENESLLLPPNQGAQIPRDIGDDALPHKIQLIPIHTQQKALHYPIVIQCPKMNADNKNTQLYKEVNIATAQLYHDFNTELNLQGDEKVNDIIELSHWRDTFICNRYNGDPLPPNLKPKTLQQLDDLANLAQSLEKFQTPNQVKIQSTPYFQRLIENFDSALAEGQNVKYFGSSAHDTTLGCLLSALNLTSAQCQADIYLNQTYIDFAANLIFELYNNINTGPFVKVLYNGEYVPICSDFAKTCEYTRFRSIISAQLVNYSKECIESNQEINFTYYQTPKWAYLGFGIVILLLILVFRAILKLRQTLVQREKE</sequence>
<evidence type="ECO:0000256" key="3">
    <source>
        <dbReference type="ARBA" id="ARBA00022801"/>
    </source>
</evidence>
<keyword evidence="9" id="KW-1185">Reference proteome</keyword>
<dbReference type="GO" id="GO:0003993">
    <property type="term" value="F:acid phosphatase activity"/>
    <property type="evidence" value="ECO:0007669"/>
    <property type="project" value="UniProtKB-EC"/>
</dbReference>